<gene>
    <name evidence="4" type="ORF">psal_cds_489</name>
</gene>
<dbReference type="InterPro" id="IPR036047">
    <property type="entry name" value="F-box-like_dom_sf"/>
</dbReference>
<dbReference type="EMBL" id="KC977571">
    <property type="protein sequence ID" value="ATE82183.1"/>
    <property type="molecule type" value="Genomic_DNA"/>
</dbReference>
<dbReference type="Gene3D" id="1.20.1280.50">
    <property type="match status" value="1"/>
</dbReference>
<dbReference type="PANTHER" id="PTHR23084">
    <property type="entry name" value="PHOSPHATIDYLINOSITOL-4-PHOSPHATE 5-KINASE RELATED"/>
    <property type="match status" value="1"/>
</dbReference>
<feature type="compositionally biased region" description="Low complexity" evidence="2">
    <location>
        <begin position="11"/>
        <end position="23"/>
    </location>
</feature>
<dbReference type="InterPro" id="IPR001810">
    <property type="entry name" value="F-box_dom"/>
</dbReference>
<dbReference type="RefSeq" id="YP_009430022.1">
    <property type="nucleotide sequence ID" value="NC_022098.1"/>
</dbReference>
<name>A0A291ATH5_9VIRU</name>
<dbReference type="PANTHER" id="PTHR23084:SF263">
    <property type="entry name" value="MORN REPEAT-CONTAINING PROTEIN 1"/>
    <property type="match status" value="1"/>
</dbReference>
<dbReference type="Gene3D" id="2.20.110.10">
    <property type="entry name" value="Histone H3 K4-specific methyltransferase SET7/9 N-terminal domain"/>
    <property type="match status" value="5"/>
</dbReference>
<sequence length="497" mass="54278">MREQIVRAHQSPAAATTHSPTTRARARQNRTRIDQVASANNAMDLGDCIKSADGLPLSSSSSLWDALPDELVLDVFAAAGAKAVLLCSLASRRHHRLASDLGLWRRLYEARFGPPLHADFVQRGRDWRWLYRARACDGAAASATVGTIYSSTRAAGGHEVYHGDVADAMPHGYGLAMTFAAAPPPPPPQATTTAPSTPEQLYEGDFCRGERDGHGVLTLRNGKRHEGTFCANKANGPGVLTLPNGTRYDGWFVDDRPHGRGVHTWANGRRYEGTYATGKRHGRGVFMWSDGARYEGAYADGKRHGHGVSVWSDGVRYEGNYEDDKMHGHGVHTWPDGRRYEGTYAHGKKHGHGALAWPDGRRYEGGYAYGTCHGHGVFTWPDGRQYSGCYVRGKRTGYGTFDWPNGERHEGAYADDKRSGRGVWRFADSSLVKGRWSNSVLVDVETVEHAGSCTEHPCGACQYVRRCTLALSRVLPTITDLGLADADHGSSGGTNDD</sequence>
<dbReference type="Pfam" id="PF12937">
    <property type="entry name" value="F-box-like"/>
    <property type="match status" value="1"/>
</dbReference>
<accession>A0A291ATH5</accession>
<keyword evidence="5" id="KW-1185">Reference proteome</keyword>
<evidence type="ECO:0000259" key="3">
    <source>
        <dbReference type="Pfam" id="PF12937"/>
    </source>
</evidence>
<dbReference type="KEGG" id="vg:34568233"/>
<dbReference type="Pfam" id="PF02493">
    <property type="entry name" value="MORN"/>
    <property type="match status" value="10"/>
</dbReference>
<dbReference type="SUPFAM" id="SSF81383">
    <property type="entry name" value="F-box domain"/>
    <property type="match status" value="1"/>
</dbReference>
<keyword evidence="1" id="KW-0677">Repeat</keyword>
<reference evidence="4 5" key="1">
    <citation type="journal article" date="2013" name="Science">
        <title>Pandoraviruses: amoeba viruses with genomes up to 2.5 Mb reaching that of parasitic eukaryotes.</title>
        <authorList>
            <person name="Philippe N."/>
            <person name="Legendre M."/>
            <person name="Doutre G."/>
            <person name="Coute Y."/>
            <person name="Poirot O."/>
            <person name="Lescot M."/>
            <person name="Arslan D."/>
            <person name="Seltzer V."/>
            <person name="Bertaux L."/>
            <person name="Bruley C."/>
            <person name="Garin J."/>
            <person name="Claverie J.M."/>
            <person name="Abergel C."/>
        </authorList>
    </citation>
    <scope>NUCLEOTIDE SEQUENCE [LARGE SCALE GENOMIC DNA]</scope>
</reference>
<organism evidence="4 5">
    <name type="scientific">Pandoravirus salinus</name>
    <dbReference type="NCBI Taxonomy" id="1349410"/>
    <lineage>
        <taxon>Viruses</taxon>
        <taxon>Pandoravirus</taxon>
    </lineage>
</organism>
<evidence type="ECO:0000313" key="4">
    <source>
        <dbReference type="EMBL" id="ATE82183.1"/>
    </source>
</evidence>
<proteinExistence type="predicted"/>
<dbReference type="SMART" id="SM00698">
    <property type="entry name" value="MORN"/>
    <property type="match status" value="10"/>
</dbReference>
<dbReference type="Proteomes" id="UP000204584">
    <property type="component" value="Segment"/>
</dbReference>
<feature type="region of interest" description="Disordered" evidence="2">
    <location>
        <begin position="1"/>
        <end position="28"/>
    </location>
</feature>
<feature type="domain" description="F-box" evidence="3">
    <location>
        <begin position="64"/>
        <end position="108"/>
    </location>
</feature>
<evidence type="ECO:0000256" key="1">
    <source>
        <dbReference type="ARBA" id="ARBA00022737"/>
    </source>
</evidence>
<evidence type="ECO:0000313" key="5">
    <source>
        <dbReference type="Proteomes" id="UP000204584"/>
    </source>
</evidence>
<dbReference type="InterPro" id="IPR003409">
    <property type="entry name" value="MORN"/>
</dbReference>
<evidence type="ECO:0000256" key="2">
    <source>
        <dbReference type="SAM" id="MobiDB-lite"/>
    </source>
</evidence>
<dbReference type="GeneID" id="34568233"/>
<protein>
    <submittedName>
        <fullName evidence="4">Morn repeat domain containing protein</fullName>
    </submittedName>
</protein>
<dbReference type="SUPFAM" id="SSF82185">
    <property type="entry name" value="Histone H3 K4-specific methyltransferase SET7/9 N-terminal domain"/>
    <property type="match status" value="3"/>
</dbReference>